<evidence type="ECO:0000259" key="6">
    <source>
        <dbReference type="Pfam" id="PF04932"/>
    </source>
</evidence>
<feature type="transmembrane region" description="Helical" evidence="5">
    <location>
        <begin position="122"/>
        <end position="143"/>
    </location>
</feature>
<reference evidence="7" key="1">
    <citation type="submission" date="2016-12" db="EMBL/GenBank/DDBJ databases">
        <title>Draft genome sequence of Roseomonas mucosa strain AU37, isolated from a peripheral intravenous catheter.</title>
        <authorList>
            <person name="Choudhury M.A."/>
            <person name="Sidjabat H.E."/>
            <person name="Wailan A.M."/>
            <person name="Zhang L."/>
            <person name="Marsh N.M."/>
            <person name="Rickard C.M."/>
            <person name="Davies M."/>
            <person name="Mcmillan D.J."/>
        </authorList>
    </citation>
    <scope>NUCLEOTIDE SEQUENCE [LARGE SCALE GENOMIC DNA]</scope>
    <source>
        <strain evidence="7">AU37</strain>
    </source>
</reference>
<comment type="subcellular location">
    <subcellularLocation>
        <location evidence="1">Membrane</location>
        <topology evidence="1">Multi-pass membrane protein</topology>
    </subcellularLocation>
</comment>
<dbReference type="Pfam" id="PF04932">
    <property type="entry name" value="Wzy_C"/>
    <property type="match status" value="1"/>
</dbReference>
<keyword evidence="4 5" id="KW-0472">Membrane</keyword>
<proteinExistence type="predicted"/>
<dbReference type="STRING" id="207340.APZ41_020455"/>
<dbReference type="EMBL" id="LLWF02000135">
    <property type="protein sequence ID" value="ONH81322.1"/>
    <property type="molecule type" value="Genomic_DNA"/>
</dbReference>
<evidence type="ECO:0000256" key="4">
    <source>
        <dbReference type="ARBA" id="ARBA00023136"/>
    </source>
</evidence>
<feature type="transmembrane region" description="Helical" evidence="5">
    <location>
        <begin position="67"/>
        <end position="87"/>
    </location>
</feature>
<feature type="transmembrane region" description="Helical" evidence="5">
    <location>
        <begin position="334"/>
        <end position="352"/>
    </location>
</feature>
<dbReference type="RefSeq" id="WP_076970437.1">
    <property type="nucleotide sequence ID" value="NZ_CP034924.1"/>
</dbReference>
<feature type="transmembrane region" description="Helical" evidence="5">
    <location>
        <begin position="38"/>
        <end position="55"/>
    </location>
</feature>
<organism evidence="7 8">
    <name type="scientific">Roseomonas mucosa</name>
    <dbReference type="NCBI Taxonomy" id="207340"/>
    <lineage>
        <taxon>Bacteria</taxon>
        <taxon>Pseudomonadati</taxon>
        <taxon>Pseudomonadota</taxon>
        <taxon>Alphaproteobacteria</taxon>
        <taxon>Acetobacterales</taxon>
        <taxon>Roseomonadaceae</taxon>
        <taxon>Roseomonas</taxon>
    </lineage>
</organism>
<evidence type="ECO:0000313" key="8">
    <source>
        <dbReference type="Proteomes" id="UP000054844"/>
    </source>
</evidence>
<dbReference type="Proteomes" id="UP000054844">
    <property type="component" value="Unassembled WGS sequence"/>
</dbReference>
<feature type="transmembrane region" description="Helical" evidence="5">
    <location>
        <begin position="364"/>
        <end position="382"/>
    </location>
</feature>
<keyword evidence="3 5" id="KW-1133">Transmembrane helix</keyword>
<dbReference type="InterPro" id="IPR007016">
    <property type="entry name" value="O-antigen_ligase-rel_domated"/>
</dbReference>
<keyword evidence="2 5" id="KW-0812">Transmembrane</keyword>
<evidence type="ECO:0000256" key="2">
    <source>
        <dbReference type="ARBA" id="ARBA00022692"/>
    </source>
</evidence>
<protein>
    <submittedName>
        <fullName evidence="7">O-antigen polymerase</fullName>
    </submittedName>
</protein>
<comment type="caution">
    <text evidence="7">The sequence shown here is derived from an EMBL/GenBank/DDBJ whole genome shotgun (WGS) entry which is preliminary data.</text>
</comment>
<dbReference type="InterPro" id="IPR051533">
    <property type="entry name" value="WaaL-like"/>
</dbReference>
<dbReference type="AlphaFoldDB" id="A0A1S8CZ40"/>
<dbReference type="OrthoDB" id="7284725at2"/>
<evidence type="ECO:0000256" key="5">
    <source>
        <dbReference type="SAM" id="Phobius"/>
    </source>
</evidence>
<gene>
    <name evidence="7" type="ORF">APZ41_020455</name>
</gene>
<dbReference type="PANTHER" id="PTHR37422">
    <property type="entry name" value="TEICHURONIC ACID BIOSYNTHESIS PROTEIN TUAE"/>
    <property type="match status" value="1"/>
</dbReference>
<keyword evidence="8" id="KW-1185">Reference proteome</keyword>
<feature type="transmembrane region" description="Helical" evidence="5">
    <location>
        <begin position="189"/>
        <end position="205"/>
    </location>
</feature>
<feature type="transmembrane region" description="Helical" evidence="5">
    <location>
        <begin position="99"/>
        <end position="115"/>
    </location>
</feature>
<evidence type="ECO:0000313" key="7">
    <source>
        <dbReference type="EMBL" id="ONH81322.1"/>
    </source>
</evidence>
<sequence length="406" mass="40958">MARVDAAAPGSLAGMAAAVLFLAGALKSVPQTAALPDITVLSAGALAVSFPWLLASRRWTVLRPVALPLAAAGALWLWMVLAATWSSSAEILSQKLPEAVLLGPAMLAAGMATGADAAARRWLVATAMLTGPFVAAGVAWGLASGEVVLGGLVGATDATRVQYQLAGLAMACGAGLAAVRLVEAGRAGRVSWALLLLGLALGALLPGGRAALLSLGVAVTLAPAARLWTGRRPLAAAGWIGAMALAGGLGLGLLYADPDRSQGLRTLERFTGEGIAASARPVLWSAALGWAGEAMPLGLGAGGFTVAAGYGERRGMYPHNHALEALAEEGPLGLLLWLGAFGGGAAVVLVRLLALPEDLEPERVGRIVALVIPVAIGAMVSTDLGNRMVWFALGLALSLGIRAQRV</sequence>
<dbReference type="PANTHER" id="PTHR37422:SF13">
    <property type="entry name" value="LIPOPOLYSACCHARIDE BIOSYNTHESIS PROTEIN PA4999-RELATED"/>
    <property type="match status" value="1"/>
</dbReference>
<accession>A0A1S8CZ40</accession>
<feature type="transmembrane region" description="Helical" evidence="5">
    <location>
        <begin position="236"/>
        <end position="256"/>
    </location>
</feature>
<feature type="transmembrane region" description="Helical" evidence="5">
    <location>
        <begin position="163"/>
        <end position="182"/>
    </location>
</feature>
<evidence type="ECO:0000256" key="3">
    <source>
        <dbReference type="ARBA" id="ARBA00022989"/>
    </source>
</evidence>
<feature type="domain" description="O-antigen ligase-related" evidence="6">
    <location>
        <begin position="195"/>
        <end position="338"/>
    </location>
</feature>
<evidence type="ECO:0000256" key="1">
    <source>
        <dbReference type="ARBA" id="ARBA00004141"/>
    </source>
</evidence>
<name>A0A1S8CZ40_9PROT</name>